<protein>
    <submittedName>
        <fullName evidence="2">Uncharacterized protein</fullName>
    </submittedName>
</protein>
<comment type="caution">
    <text evidence="2">The sequence shown here is derived from an EMBL/GenBank/DDBJ whole genome shotgun (WGS) entry which is preliminary data.</text>
</comment>
<evidence type="ECO:0000313" key="3">
    <source>
        <dbReference type="Proteomes" id="UP001054945"/>
    </source>
</evidence>
<feature type="region of interest" description="Disordered" evidence="1">
    <location>
        <begin position="81"/>
        <end position="117"/>
    </location>
</feature>
<dbReference type="Proteomes" id="UP001054945">
    <property type="component" value="Unassembled WGS sequence"/>
</dbReference>
<dbReference type="EMBL" id="BPLR01001754">
    <property type="protein sequence ID" value="GIZ04543.1"/>
    <property type="molecule type" value="Genomic_DNA"/>
</dbReference>
<name>A0AAV4YB56_CAEEX</name>
<reference evidence="2 3" key="1">
    <citation type="submission" date="2021-06" db="EMBL/GenBank/DDBJ databases">
        <title>Caerostris extrusa draft genome.</title>
        <authorList>
            <person name="Kono N."/>
            <person name="Arakawa K."/>
        </authorList>
    </citation>
    <scope>NUCLEOTIDE SEQUENCE [LARGE SCALE GENOMIC DNA]</scope>
</reference>
<evidence type="ECO:0000256" key="1">
    <source>
        <dbReference type="SAM" id="MobiDB-lite"/>
    </source>
</evidence>
<feature type="region of interest" description="Disordered" evidence="1">
    <location>
        <begin position="1"/>
        <end position="27"/>
    </location>
</feature>
<sequence>MEGDTRIELNQQKNLEKPNHFVNPRRSSHYLAHPRGLDAQLDEPLERHRRLFETINERQENNGKKSNTMDGGDTRIELNQHKNLEKPNHFVNPRRSSHYLAHPRGLDAQLDELERVD</sequence>
<keyword evidence="3" id="KW-1185">Reference proteome</keyword>
<organism evidence="2 3">
    <name type="scientific">Caerostris extrusa</name>
    <name type="common">Bark spider</name>
    <name type="synonym">Caerostris bankana</name>
    <dbReference type="NCBI Taxonomy" id="172846"/>
    <lineage>
        <taxon>Eukaryota</taxon>
        <taxon>Metazoa</taxon>
        <taxon>Ecdysozoa</taxon>
        <taxon>Arthropoda</taxon>
        <taxon>Chelicerata</taxon>
        <taxon>Arachnida</taxon>
        <taxon>Araneae</taxon>
        <taxon>Araneomorphae</taxon>
        <taxon>Entelegynae</taxon>
        <taxon>Araneoidea</taxon>
        <taxon>Araneidae</taxon>
        <taxon>Caerostris</taxon>
    </lineage>
</organism>
<evidence type="ECO:0000313" key="2">
    <source>
        <dbReference type="EMBL" id="GIZ04543.1"/>
    </source>
</evidence>
<dbReference type="AlphaFoldDB" id="A0AAV4YB56"/>
<accession>A0AAV4YB56</accession>
<gene>
    <name evidence="2" type="ORF">CEXT_122381</name>
</gene>
<proteinExistence type="predicted"/>